<proteinExistence type="predicted"/>
<keyword evidence="1" id="KW-1133">Transmembrane helix</keyword>
<accession>A0A6C0H789</accession>
<dbReference type="EMBL" id="MN739896">
    <property type="protein sequence ID" value="QHT76442.1"/>
    <property type="molecule type" value="Genomic_DNA"/>
</dbReference>
<dbReference type="AlphaFoldDB" id="A0A6C0H789"/>
<name>A0A6C0H789_9ZZZZ</name>
<sequence>MYAFLFYYDLWKLLLFLLLKPDIKSPIFSSFNSFFNLELSQAADPIIILLLLLHNNGFVIVKFFI</sequence>
<organism evidence="2">
    <name type="scientific">viral metagenome</name>
    <dbReference type="NCBI Taxonomy" id="1070528"/>
    <lineage>
        <taxon>unclassified sequences</taxon>
        <taxon>metagenomes</taxon>
        <taxon>organismal metagenomes</taxon>
    </lineage>
</organism>
<feature type="transmembrane region" description="Helical" evidence="1">
    <location>
        <begin position="46"/>
        <end position="64"/>
    </location>
</feature>
<keyword evidence="1" id="KW-0812">Transmembrane</keyword>
<keyword evidence="1" id="KW-0472">Membrane</keyword>
<evidence type="ECO:0000256" key="1">
    <source>
        <dbReference type="SAM" id="Phobius"/>
    </source>
</evidence>
<reference evidence="2" key="1">
    <citation type="journal article" date="2020" name="Nature">
        <title>Giant virus diversity and host interactions through global metagenomics.</title>
        <authorList>
            <person name="Schulz F."/>
            <person name="Roux S."/>
            <person name="Paez-Espino D."/>
            <person name="Jungbluth S."/>
            <person name="Walsh D.A."/>
            <person name="Denef V.J."/>
            <person name="McMahon K.D."/>
            <person name="Konstantinidis K.T."/>
            <person name="Eloe-Fadrosh E.A."/>
            <person name="Kyrpides N.C."/>
            <person name="Woyke T."/>
        </authorList>
    </citation>
    <scope>NUCLEOTIDE SEQUENCE</scope>
    <source>
        <strain evidence="2">GVMAG-M-3300023179-82</strain>
    </source>
</reference>
<evidence type="ECO:0000313" key="2">
    <source>
        <dbReference type="EMBL" id="QHT76442.1"/>
    </source>
</evidence>
<protein>
    <submittedName>
        <fullName evidence="2">Uncharacterized protein</fullName>
    </submittedName>
</protein>